<feature type="region of interest" description="Disordered" evidence="1">
    <location>
        <begin position="84"/>
        <end position="109"/>
    </location>
</feature>
<keyword evidence="3" id="KW-1185">Reference proteome</keyword>
<dbReference type="AlphaFoldDB" id="A0A4Q7KWP0"/>
<name>A0A4Q7KWP0_9PSEU</name>
<proteinExistence type="predicted"/>
<dbReference type="InterPro" id="IPR025506">
    <property type="entry name" value="Abi_alpha"/>
</dbReference>
<evidence type="ECO:0000313" key="3">
    <source>
        <dbReference type="Proteomes" id="UP000294257"/>
    </source>
</evidence>
<dbReference type="Gene3D" id="3.30.110.190">
    <property type="match status" value="1"/>
</dbReference>
<dbReference type="Proteomes" id="UP000294257">
    <property type="component" value="Unassembled WGS sequence"/>
</dbReference>
<protein>
    <submittedName>
        <fullName evidence="2">Uncharacterized protein DUF4393</fullName>
    </submittedName>
</protein>
<organism evidence="2 3">
    <name type="scientific">Herbihabitans rhizosphaerae</name>
    <dbReference type="NCBI Taxonomy" id="1872711"/>
    <lineage>
        <taxon>Bacteria</taxon>
        <taxon>Bacillati</taxon>
        <taxon>Actinomycetota</taxon>
        <taxon>Actinomycetes</taxon>
        <taxon>Pseudonocardiales</taxon>
        <taxon>Pseudonocardiaceae</taxon>
        <taxon>Herbihabitans</taxon>
    </lineage>
</organism>
<evidence type="ECO:0000256" key="1">
    <source>
        <dbReference type="SAM" id="MobiDB-lite"/>
    </source>
</evidence>
<gene>
    <name evidence="2" type="ORF">EV193_103405</name>
</gene>
<sequence length="280" mass="30740">MSDGVNDKKDEPGHTMEIVGEVVRGTPGLVKLAFGAWVRGATWVVRTTVNTSTDIARDLANGEPPATVIRKQTSELRTIALRALGMREDNGDQPAPRPAPTPRRSPTVGLADQGKELLRRSADVRFTVDTHPAYARILADLTPDEARILRYIFMKGPQPSIDIRTNRPLGIGSELIGSGLNMIAEFAGCTYVDRIHPYLTNLNRLGLVEFSKEKVPPHRYQLIEAQPKTTAVMKQAGRAPKIVHRSILLSRFGEDFCTACLPTDGYGFTRPEDADDDGQA</sequence>
<accession>A0A4Q7KWP0</accession>
<dbReference type="Pfam" id="PF14337">
    <property type="entry name" value="Abi_alpha"/>
    <property type="match status" value="1"/>
</dbReference>
<evidence type="ECO:0000313" key="2">
    <source>
        <dbReference type="EMBL" id="RZS41087.1"/>
    </source>
</evidence>
<reference evidence="2 3" key="1">
    <citation type="submission" date="2019-02" db="EMBL/GenBank/DDBJ databases">
        <title>Genomic Encyclopedia of Type Strains, Phase IV (KMG-IV): sequencing the most valuable type-strain genomes for metagenomic binning, comparative biology and taxonomic classification.</title>
        <authorList>
            <person name="Goeker M."/>
        </authorList>
    </citation>
    <scope>NUCLEOTIDE SEQUENCE [LARGE SCALE GENOMIC DNA]</scope>
    <source>
        <strain evidence="2 3">DSM 101727</strain>
    </source>
</reference>
<dbReference type="RefSeq" id="WP_207222592.1">
    <property type="nucleotide sequence ID" value="NZ_SGWQ01000003.1"/>
</dbReference>
<comment type="caution">
    <text evidence="2">The sequence shown here is derived from an EMBL/GenBank/DDBJ whole genome shotgun (WGS) entry which is preliminary data.</text>
</comment>
<dbReference type="EMBL" id="SGWQ01000003">
    <property type="protein sequence ID" value="RZS41087.1"/>
    <property type="molecule type" value="Genomic_DNA"/>
</dbReference>